<dbReference type="GO" id="GO:0016787">
    <property type="term" value="F:hydrolase activity"/>
    <property type="evidence" value="ECO:0007669"/>
    <property type="project" value="UniProtKB-KW"/>
</dbReference>
<dbReference type="EMBL" id="CP045119">
    <property type="protein sequence ID" value="QIN81573.1"/>
    <property type="molecule type" value="Genomic_DNA"/>
</dbReference>
<keyword evidence="5" id="KW-1185">Reference proteome</keyword>
<dbReference type="Gene3D" id="3.40.50.1820">
    <property type="entry name" value="alpha/beta hydrolase"/>
    <property type="match status" value="1"/>
</dbReference>
<dbReference type="AlphaFoldDB" id="A0A6G8Q556"/>
<dbReference type="PANTHER" id="PTHR43798">
    <property type="entry name" value="MONOACYLGLYCEROL LIPASE"/>
    <property type="match status" value="1"/>
</dbReference>
<dbReference type="InterPro" id="IPR050266">
    <property type="entry name" value="AB_hydrolase_sf"/>
</dbReference>
<feature type="region of interest" description="Disordered" evidence="2">
    <location>
        <begin position="1"/>
        <end position="56"/>
    </location>
</feature>
<organism evidence="4 5">
    <name type="scientific">Rubrobacter tropicus</name>
    <dbReference type="NCBI Taxonomy" id="2653851"/>
    <lineage>
        <taxon>Bacteria</taxon>
        <taxon>Bacillati</taxon>
        <taxon>Actinomycetota</taxon>
        <taxon>Rubrobacteria</taxon>
        <taxon>Rubrobacterales</taxon>
        <taxon>Rubrobacteraceae</taxon>
        <taxon>Rubrobacter</taxon>
    </lineage>
</organism>
<evidence type="ECO:0000259" key="3">
    <source>
        <dbReference type="Pfam" id="PF12697"/>
    </source>
</evidence>
<name>A0A6G8Q556_9ACTN</name>
<dbReference type="Proteomes" id="UP000501452">
    <property type="component" value="Chromosome"/>
</dbReference>
<dbReference type="PRINTS" id="PR00111">
    <property type="entry name" value="ABHYDROLASE"/>
</dbReference>
<dbReference type="InterPro" id="IPR000073">
    <property type="entry name" value="AB_hydrolase_1"/>
</dbReference>
<dbReference type="SUPFAM" id="SSF53474">
    <property type="entry name" value="alpha/beta-Hydrolases"/>
    <property type="match status" value="1"/>
</dbReference>
<feature type="compositionally biased region" description="Basic residues" evidence="2">
    <location>
        <begin position="1"/>
        <end position="10"/>
    </location>
</feature>
<proteinExistence type="predicted"/>
<feature type="domain" description="AB hydrolase-1" evidence="3">
    <location>
        <begin position="70"/>
        <end position="296"/>
    </location>
</feature>
<reference evidence="4 5" key="1">
    <citation type="submission" date="2019-10" db="EMBL/GenBank/DDBJ databases">
        <title>Rubrobacter sp nov SCSIO 52090 isolated from a deep-sea sediment in the South China Sea.</title>
        <authorList>
            <person name="Chen R.W."/>
        </authorList>
    </citation>
    <scope>NUCLEOTIDE SEQUENCE [LARGE SCALE GENOMIC DNA]</scope>
    <source>
        <strain evidence="4 5">SCSIO 52909</strain>
    </source>
</reference>
<keyword evidence="1 4" id="KW-0378">Hydrolase</keyword>
<evidence type="ECO:0000313" key="5">
    <source>
        <dbReference type="Proteomes" id="UP000501452"/>
    </source>
</evidence>
<dbReference type="PANTHER" id="PTHR43798:SF31">
    <property type="entry name" value="AB HYDROLASE SUPERFAMILY PROTEIN YCLE"/>
    <property type="match status" value="1"/>
</dbReference>
<evidence type="ECO:0000313" key="4">
    <source>
        <dbReference type="EMBL" id="QIN81573.1"/>
    </source>
</evidence>
<evidence type="ECO:0000256" key="2">
    <source>
        <dbReference type="SAM" id="MobiDB-lite"/>
    </source>
</evidence>
<accession>A0A6G8Q556</accession>
<dbReference type="Pfam" id="PF12697">
    <property type="entry name" value="Abhydrolase_6"/>
    <property type="match status" value="1"/>
</dbReference>
<gene>
    <name evidence="4" type="ORF">GBA63_02220</name>
</gene>
<dbReference type="GO" id="GO:0016020">
    <property type="term" value="C:membrane"/>
    <property type="evidence" value="ECO:0007669"/>
    <property type="project" value="TreeGrafter"/>
</dbReference>
<sequence length="312" mass="33136">MLRGKLRGRVSKSGNVSTGLDEGVEELVVAAEPQATAPGAKPRDGFAPSARDAPKSVSLRHEVEGEGETVLLLHPVGLDLTWCGPLAERLRPHFRVLRVDLRGHGGSPVPPGPWRIEDLAADVHALLGATRLGPAHVVGLLLGGMVAQVLAIDHPDDVRSLVLSGTACTFAPSVREALAARGAAAEDCGMQAVVRPTLERWFTPGFLGSELVERCRQRLLSDNVAGWAATWRAISVFDALPRLREISVPSLVAAGSVDTSTPPEVARTIAEAIPGATLHTMPGAPHMAPFERPDLFDPLVLTFLRGLKTRPL</sequence>
<protein>
    <submittedName>
        <fullName evidence="4">Alpha/beta fold hydrolase</fullName>
    </submittedName>
</protein>
<evidence type="ECO:0000256" key="1">
    <source>
        <dbReference type="ARBA" id="ARBA00022801"/>
    </source>
</evidence>
<dbReference type="InterPro" id="IPR029058">
    <property type="entry name" value="AB_hydrolase_fold"/>
</dbReference>
<dbReference type="KEGG" id="rub:GBA63_02220"/>